<dbReference type="AlphaFoldDB" id="E5ASX0"/>
<feature type="transmembrane region" description="Helical" evidence="1">
    <location>
        <begin position="21"/>
        <end position="41"/>
    </location>
</feature>
<reference evidence="3 4" key="1">
    <citation type="journal article" date="2011" name="J. Bacteriol.">
        <title>Complete genome sequence of Burkholderia rhizoxinica, an endosymbiont of Rhizopus microsporus.</title>
        <authorList>
            <person name="Lackner G."/>
            <person name="Moebius N."/>
            <person name="Partida-Martinez L."/>
            <person name="Hertweck C."/>
        </authorList>
    </citation>
    <scope>NUCLEOTIDE SEQUENCE [LARGE SCALE GENOMIC DNA]</scope>
    <source>
        <strain evidence="4">DSM 19002 / CIP 109453 / HKI 454</strain>
    </source>
</reference>
<dbReference type="InterPro" id="IPR025196">
    <property type="entry name" value="DUF4126"/>
</dbReference>
<dbReference type="eggNOG" id="ENOG502Z9HI">
    <property type="taxonomic scope" value="Bacteria"/>
</dbReference>
<keyword evidence="1" id="KW-0472">Membrane</keyword>
<dbReference type="EMBL" id="FR687359">
    <property type="protein sequence ID" value="CBW75702.1"/>
    <property type="molecule type" value="Genomic_DNA"/>
</dbReference>
<organism evidence="3 4">
    <name type="scientific">Mycetohabitans rhizoxinica (strain DSM 19002 / CIP 109453 / HKI 454)</name>
    <name type="common">Paraburkholderia rhizoxinica</name>
    <dbReference type="NCBI Taxonomy" id="882378"/>
    <lineage>
        <taxon>Bacteria</taxon>
        <taxon>Pseudomonadati</taxon>
        <taxon>Pseudomonadota</taxon>
        <taxon>Betaproteobacteria</taxon>
        <taxon>Burkholderiales</taxon>
        <taxon>Burkholderiaceae</taxon>
        <taxon>Mycetohabitans</taxon>
    </lineage>
</organism>
<gene>
    <name evidence="3" type="ordered locus">RBRH_02497</name>
</gene>
<dbReference type="HOGENOM" id="CLU_086377_0_0_4"/>
<feature type="transmembrane region" description="Helical" evidence="1">
    <location>
        <begin position="61"/>
        <end position="83"/>
    </location>
</feature>
<keyword evidence="1" id="KW-0812">Transmembrane</keyword>
<sequence>MRRALHWPLPVCAGARKEAGMLYALSLATGLAWASGLRLYLTVLLTGLLASFDVVRLPDALSLLDSPWIIGAAVLFAIAEFLADKVPAVDSLWDALHTLIRIPAGAMLAYGAAGYADPRVLAAAALAGAAIAGTAHLVKAGARALINLAQQPPSTWVVSLVEDTIAVAGLLLALFMPGLFLLCMLVFLALAAYALPPLWHGVQLGFRGMATDMVPVRRQFAPLVARATRGK</sequence>
<dbReference type="KEGG" id="brh:RBRH_02497"/>
<dbReference type="Pfam" id="PF13548">
    <property type="entry name" value="DUF4126"/>
    <property type="match status" value="1"/>
</dbReference>
<evidence type="ECO:0000256" key="1">
    <source>
        <dbReference type="SAM" id="Phobius"/>
    </source>
</evidence>
<feature type="domain" description="DUF4126" evidence="2">
    <location>
        <begin position="26"/>
        <end position="195"/>
    </location>
</feature>
<protein>
    <recommendedName>
        <fullName evidence="2">DUF4126 domain-containing protein</fullName>
    </recommendedName>
</protein>
<evidence type="ECO:0000313" key="3">
    <source>
        <dbReference type="EMBL" id="CBW75702.1"/>
    </source>
</evidence>
<dbReference type="STRING" id="882378.RBRH_02497"/>
<proteinExistence type="predicted"/>
<evidence type="ECO:0000313" key="4">
    <source>
        <dbReference type="Proteomes" id="UP000007437"/>
    </source>
</evidence>
<feature type="transmembrane region" description="Helical" evidence="1">
    <location>
        <begin position="179"/>
        <end position="199"/>
    </location>
</feature>
<evidence type="ECO:0000259" key="2">
    <source>
        <dbReference type="Pfam" id="PF13548"/>
    </source>
</evidence>
<keyword evidence="1" id="KW-1133">Transmembrane helix</keyword>
<name>E5ASX0_MYCRK</name>
<dbReference type="Proteomes" id="UP000007437">
    <property type="component" value="Chromosome"/>
</dbReference>
<accession>E5ASX0</accession>